<proteinExistence type="predicted"/>
<feature type="domain" description="Peptidase C39-like" evidence="1">
    <location>
        <begin position="78"/>
        <end position="215"/>
    </location>
</feature>
<name>A0ABS3HPC5_9ENTE</name>
<dbReference type="Pfam" id="PF13529">
    <property type="entry name" value="Peptidase_C39_2"/>
    <property type="match status" value="1"/>
</dbReference>
<evidence type="ECO:0000313" key="3">
    <source>
        <dbReference type="Proteomes" id="UP000664857"/>
    </source>
</evidence>
<organism evidence="2 3">
    <name type="scientific">Candidatus Vagococcus giribetii</name>
    <dbReference type="NCBI Taxonomy" id="2230876"/>
    <lineage>
        <taxon>Bacteria</taxon>
        <taxon>Bacillati</taxon>
        <taxon>Bacillota</taxon>
        <taxon>Bacilli</taxon>
        <taxon>Lactobacillales</taxon>
        <taxon>Enterococcaceae</taxon>
        <taxon>Vagococcus</taxon>
    </lineage>
</organism>
<comment type="caution">
    <text evidence="2">The sequence shown here is derived from an EMBL/GenBank/DDBJ whole genome shotgun (WGS) entry which is preliminary data.</text>
</comment>
<sequence length="248" mass="28620">MKKHYPELLLMLSILAIISICFSIYLARFFNNQQVEAARIAEETALKKKKKEVPKKTYEETVNDKIEAGDFPNRMKVPLILQTDGLWKDQFYGVEGDEPLQNTLAINGCAIVSLAMVYSYLENEYKTPMDILSWSGNRYFSKETGTAWHIFNDFAAANKYEFEDLGDQLPLVKEQLKQNHPVIVSVKPGYFTDVGHVMVLTGYNEKENTFWLNNPSDTKEKGDTGRAFTEEEIQKESLHYWTMYKKKG</sequence>
<keyword evidence="3" id="KW-1185">Reference proteome</keyword>
<protein>
    <submittedName>
        <fullName evidence="2">C39 family peptidase</fullName>
    </submittedName>
</protein>
<gene>
    <name evidence="2" type="ORF">DOK76_00865</name>
</gene>
<dbReference type="Proteomes" id="UP000664857">
    <property type="component" value="Unassembled WGS sequence"/>
</dbReference>
<accession>A0ABS3HPC5</accession>
<dbReference type="RefSeq" id="WP_206964265.1">
    <property type="nucleotide sequence ID" value="NZ_JAFLVX010000003.1"/>
</dbReference>
<evidence type="ECO:0000313" key="2">
    <source>
        <dbReference type="EMBL" id="MBO0475598.1"/>
    </source>
</evidence>
<evidence type="ECO:0000259" key="1">
    <source>
        <dbReference type="Pfam" id="PF13529"/>
    </source>
</evidence>
<dbReference type="Gene3D" id="3.90.70.10">
    <property type="entry name" value="Cysteine proteinases"/>
    <property type="match status" value="1"/>
</dbReference>
<dbReference type="InterPro" id="IPR039564">
    <property type="entry name" value="Peptidase_C39-like"/>
</dbReference>
<dbReference type="EMBL" id="JAFLVX010000003">
    <property type="protein sequence ID" value="MBO0475598.1"/>
    <property type="molecule type" value="Genomic_DNA"/>
</dbReference>
<reference evidence="2 3" key="1">
    <citation type="submission" date="2021-03" db="EMBL/GenBank/DDBJ databases">
        <title>Enterococcal diversity collection.</title>
        <authorList>
            <person name="Gilmore M.S."/>
            <person name="Schwartzman J."/>
            <person name="Van Tyne D."/>
            <person name="Martin M."/>
            <person name="Earl A.M."/>
            <person name="Manson A.L."/>
            <person name="Straub T."/>
            <person name="Salamzade R."/>
            <person name="Saavedra J."/>
            <person name="Lebreton F."/>
            <person name="Prichula J."/>
            <person name="Schaufler K."/>
            <person name="Gaca A."/>
            <person name="Sgardioli B."/>
            <person name="Wagenaar J."/>
            <person name="Strong T."/>
        </authorList>
    </citation>
    <scope>NUCLEOTIDE SEQUENCE [LARGE SCALE GENOMIC DNA]</scope>
    <source>
        <strain evidence="2 3">DIV0080</strain>
    </source>
</reference>